<keyword evidence="4" id="KW-1185">Reference proteome</keyword>
<dbReference type="InterPro" id="IPR050855">
    <property type="entry name" value="NDM-1-like"/>
</dbReference>
<evidence type="ECO:0000256" key="1">
    <source>
        <dbReference type="ARBA" id="ARBA00005250"/>
    </source>
</evidence>
<proteinExistence type="inferred from homology"/>
<protein>
    <submittedName>
        <fullName evidence="3">MBL fold metallo-hydrolase</fullName>
    </submittedName>
</protein>
<reference evidence="3 4" key="1">
    <citation type="submission" date="2024-05" db="EMBL/GenBank/DDBJ databases">
        <title>Halomonas sp. CS7 16S ribosomal RNA gene Genome sequencing and assembly.</title>
        <authorList>
            <person name="Yook S."/>
        </authorList>
    </citation>
    <scope>NUCLEOTIDE SEQUENCE [LARGE SCALE GENOMIC DNA]</scope>
    <source>
        <strain evidence="3 4">CS7</strain>
    </source>
</reference>
<dbReference type="InterPro" id="IPR001279">
    <property type="entry name" value="Metallo-B-lactamas"/>
</dbReference>
<comment type="similarity">
    <text evidence="1">Belongs to the metallo-beta-lactamase superfamily. Class-B beta-lactamase family.</text>
</comment>
<dbReference type="PANTHER" id="PTHR42951:SF4">
    <property type="entry name" value="ACYL-COENZYME A THIOESTERASE MBLAC2"/>
    <property type="match status" value="1"/>
</dbReference>
<dbReference type="EMBL" id="JBEGCI010000012">
    <property type="protein sequence ID" value="MEQ6889709.1"/>
    <property type="molecule type" value="Genomic_DNA"/>
</dbReference>
<evidence type="ECO:0000313" key="4">
    <source>
        <dbReference type="Proteomes" id="UP001472978"/>
    </source>
</evidence>
<dbReference type="PANTHER" id="PTHR42951">
    <property type="entry name" value="METALLO-BETA-LACTAMASE DOMAIN-CONTAINING"/>
    <property type="match status" value="1"/>
</dbReference>
<dbReference type="Proteomes" id="UP001472978">
    <property type="component" value="Unassembled WGS sequence"/>
</dbReference>
<accession>A0ABV1N7J9</accession>
<dbReference type="Gene3D" id="3.60.15.10">
    <property type="entry name" value="Ribonuclease Z/Hydroxyacylglutathione hydrolase-like"/>
    <property type="match status" value="1"/>
</dbReference>
<organism evidence="3 4">
    <name type="scientific">Halomonas pelophila</name>
    <dbReference type="NCBI Taxonomy" id="3151122"/>
    <lineage>
        <taxon>Bacteria</taxon>
        <taxon>Pseudomonadati</taxon>
        <taxon>Pseudomonadota</taxon>
        <taxon>Gammaproteobacteria</taxon>
        <taxon>Oceanospirillales</taxon>
        <taxon>Halomonadaceae</taxon>
        <taxon>Halomonas</taxon>
    </lineage>
</organism>
<name>A0ABV1N7J9_9GAMM</name>
<evidence type="ECO:0000259" key="2">
    <source>
        <dbReference type="SMART" id="SM00849"/>
    </source>
</evidence>
<comment type="caution">
    <text evidence="3">The sequence shown here is derived from an EMBL/GenBank/DDBJ whole genome shotgun (WGS) entry which is preliminary data.</text>
</comment>
<dbReference type="RefSeq" id="WP_349759221.1">
    <property type="nucleotide sequence ID" value="NZ_JBEGCI010000012.1"/>
</dbReference>
<dbReference type="SUPFAM" id="SSF56281">
    <property type="entry name" value="Metallo-hydrolase/oxidoreductase"/>
    <property type="match status" value="1"/>
</dbReference>
<gene>
    <name evidence="3" type="ORF">ABE957_13605</name>
</gene>
<dbReference type="Pfam" id="PF00753">
    <property type="entry name" value="Lactamase_B"/>
    <property type="match status" value="1"/>
</dbReference>
<dbReference type="InterPro" id="IPR036866">
    <property type="entry name" value="RibonucZ/Hydroxyglut_hydro"/>
</dbReference>
<dbReference type="SMART" id="SM00849">
    <property type="entry name" value="Lactamase_B"/>
    <property type="match status" value="1"/>
</dbReference>
<evidence type="ECO:0000313" key="3">
    <source>
        <dbReference type="EMBL" id="MEQ6889709.1"/>
    </source>
</evidence>
<dbReference type="CDD" id="cd07712">
    <property type="entry name" value="MBLAC2-like_MBL-fold"/>
    <property type="match status" value="1"/>
</dbReference>
<sequence>MSRFSLPRGEATSWYRTTSLADQITLIDEPAIKPFYRCNIWHVRGRDRDLVVDFGLGAVPLRQQVARLAERDIVAVASHTHFDHIGAAHEFGCCHVHAAEADILAAPDHRRTLAESFLNDDMFDALPPAPYAHAGYRIPAPATIARLEDGDTLDLGDRRFEVIHTPGHSPGGIALWEAATATLISGDVIYDGELIEDAYHSDLDDYAASLRRLRALPVRTVHGGHFPSFSGRRLATLIDDWLRAHGR</sequence>
<feature type="domain" description="Metallo-beta-lactamase" evidence="2">
    <location>
        <begin position="37"/>
        <end position="225"/>
    </location>
</feature>